<feature type="chain" id="PRO_5007565980" evidence="2">
    <location>
        <begin position="21"/>
        <end position="1369"/>
    </location>
</feature>
<protein>
    <submittedName>
        <fullName evidence="3">Uncharacterized protein</fullName>
    </submittedName>
</protein>
<evidence type="ECO:0000256" key="2">
    <source>
        <dbReference type="SAM" id="SignalP"/>
    </source>
</evidence>
<gene>
    <name evidence="3" type="ORF">BE08_40100</name>
</gene>
<keyword evidence="2" id="KW-0732">Signal</keyword>
<organism evidence="3 4">
    <name type="scientific">Sorangium cellulosum</name>
    <name type="common">Polyangium cellulosum</name>
    <dbReference type="NCBI Taxonomy" id="56"/>
    <lineage>
        <taxon>Bacteria</taxon>
        <taxon>Pseudomonadati</taxon>
        <taxon>Myxococcota</taxon>
        <taxon>Polyangia</taxon>
        <taxon>Polyangiales</taxon>
        <taxon>Polyangiaceae</taxon>
        <taxon>Sorangium</taxon>
    </lineage>
</organism>
<dbReference type="EMBL" id="JELY01001674">
    <property type="protein sequence ID" value="KYF54952.1"/>
    <property type="molecule type" value="Genomic_DNA"/>
</dbReference>
<evidence type="ECO:0000313" key="3">
    <source>
        <dbReference type="EMBL" id="KYF54952.1"/>
    </source>
</evidence>
<evidence type="ECO:0000313" key="4">
    <source>
        <dbReference type="Proteomes" id="UP000075420"/>
    </source>
</evidence>
<feature type="signal peptide" evidence="2">
    <location>
        <begin position="1"/>
        <end position="20"/>
    </location>
</feature>
<feature type="coiled-coil region" evidence="1">
    <location>
        <begin position="761"/>
        <end position="788"/>
    </location>
</feature>
<evidence type="ECO:0000256" key="1">
    <source>
        <dbReference type="SAM" id="Coils"/>
    </source>
</evidence>
<name>A0A150PH27_SORCE</name>
<accession>A0A150PH27</accession>
<sequence>MLIAMTTAVAATALSAPASAFKVGTHVATANETVAQLELQITGGLQPDTITFSVNGRPLNVVISAKEAYQAVIEKPDFFRAGVTGPDGFPDPFTGQMLMHGNEAPMLKDLVEQVTGTPVVIHTHHDAYENRDGPVEFRSIDFATAMLEFFATYAPSGDERKEILAFMMGYISHGIGDSFSHTWVNQLAGGAWSMETGSGIWGSLSEEVKHVAIEGYIDSLVPDHLLSVAGDGGGRGRVTMSAPVAFLDAFYSSRPAHAPPPPQDQGSTFDGFAQFFGNVNQFHGGPFYSYFNAQVALAPSIKGWSRLGGFFDLAEDVRNNAFVNFGLDAAELPADLLDDLGVNAASWVDELTFGFADCHADQGGSNVVEEIRTALEYVGGINDRLDRHTRHAEIVRRNWILLSQCSSQNLGKVTAADFDPDQPTLNTDACADVVRAGWQDEGNAGGLYRGSVRPGSPVDDDFLLRLKAAFLGGDAEALFAGIADPTRGDAPWHDELTLESANGHRSMRGNLTREMDYLIGFGFRADDLKEVILPEKEVAGIRDSYNEFCGAVRDPAFENCLDLAFAPIAAAARHATCVGEHVSCVLENTTECLQNVCTSACGLIPGDCDEICGVETNDACQEACVDVTCPGYIEGLPPPPPPFCSPGAFLACRSLYCPIFDNERPNCAETAVDQFHCDLESVACNFDAMKETIELDNYAEELLTPARQACDTIDDTIAFIECLEGDPTKTPGQQAADRRTCVIDRCDQLSDMTNAECAAMYDDLADAYAQAERIKDALSQAADALRERPAHEVVNLAFLEEDLRDPGYLADIRDAIDAARDDLSTNPPGPGATPDEVARYNRKMAVLDRWETLLDDVEDAVAPPAPLADIGNAAEDAGNLIADSVALGLIPAVLGPTAQRILSDVGPSFTDTFLPFFNSVQGMKLAPMTSQDDIEGLFTRENVSAARLPWNAAGVYSAACAADTTSLYCDALKSFDDPNCMNCNESDLDPDPVRFNWIRGRGPIAWNEYDATAPERHVTTNFPLASSDPAYDSLYTRVFQVPLGVPGFAGFDDPAAPWTSDEAGLGSDFTQFTEGSSSLQLNGCNFMAVESPFFLTADWQAVGDRLQFDLFVPSSQPNPFWVGGIQVMVTIPGANIFSLPIPAWTNLTTLPRGAWSTIEFVVPPNVKAALLGDFADAQLRIEVTTASCQDPLLLDNLRFGGDVTERETYHLRGSQIYQVVTNPLFSFDNAGDWSAPVPLSTSSERVEGTGSVAFTAGGHIVVTSRPFNTSELSGVTRNLSVDVFIPERQPNQWWNGDIQVFLTCGPHNNLSLGVQSFVNRFDGEFNTVEFLLPTQVASTLGGNFQNCRVSLAMNVNPAGQVRLDNMGFH</sequence>
<dbReference type="Proteomes" id="UP000075420">
    <property type="component" value="Unassembled WGS sequence"/>
</dbReference>
<reference evidence="3 4" key="1">
    <citation type="submission" date="2014-02" db="EMBL/GenBank/DDBJ databases">
        <title>The small core and large imbalanced accessory genome model reveals a collaborative survival strategy of Sorangium cellulosum strains in nature.</title>
        <authorList>
            <person name="Han K."/>
            <person name="Peng R."/>
            <person name="Blom J."/>
            <person name="Li Y.-Z."/>
        </authorList>
    </citation>
    <scope>NUCLEOTIDE SEQUENCE [LARGE SCALE GENOMIC DNA]</scope>
    <source>
        <strain evidence="3 4">So0157-25</strain>
    </source>
</reference>
<proteinExistence type="predicted"/>
<comment type="caution">
    <text evidence="3">The sequence shown here is derived from an EMBL/GenBank/DDBJ whole genome shotgun (WGS) entry which is preliminary data.</text>
</comment>
<keyword evidence="1" id="KW-0175">Coiled coil</keyword>